<name>A0AAV5WCB1_9BILA</name>
<accession>A0AAV5WCB1</accession>
<dbReference type="PANTHER" id="PTHR47022">
    <property type="entry name" value="BTB AND MATH DOMAIN-CONTAINING PROTEIN 36-RELATED"/>
    <property type="match status" value="1"/>
</dbReference>
<protein>
    <recommendedName>
        <fullName evidence="1">MATH domain-containing protein</fullName>
    </recommendedName>
</protein>
<evidence type="ECO:0000313" key="2">
    <source>
        <dbReference type="EMBL" id="GMT29629.1"/>
    </source>
</evidence>
<sequence length="162" mass="17981">GVSKLTREHNRSPIKFFAGLPWRVMAGPVDLVKTGNTLALGVISKNESDDEWSAEADVTLTLLNADPTMNVTKQDVWKFCKESIVHGFIKFIPFQTVLDEAKGFIKDDKIVVEARIKVIKVRGVMKPLEFDFSTPSVGSDNIALIIEGEKVYVSKGYLSIHS</sequence>
<dbReference type="InterPro" id="IPR002083">
    <property type="entry name" value="MATH/TRAF_dom"/>
</dbReference>
<feature type="non-terminal residue" evidence="2">
    <location>
        <position position="162"/>
    </location>
</feature>
<organism evidence="2 3">
    <name type="scientific">Pristionchus fissidentatus</name>
    <dbReference type="NCBI Taxonomy" id="1538716"/>
    <lineage>
        <taxon>Eukaryota</taxon>
        <taxon>Metazoa</taxon>
        <taxon>Ecdysozoa</taxon>
        <taxon>Nematoda</taxon>
        <taxon>Chromadorea</taxon>
        <taxon>Rhabditida</taxon>
        <taxon>Rhabditina</taxon>
        <taxon>Diplogasteromorpha</taxon>
        <taxon>Diplogasteroidea</taxon>
        <taxon>Neodiplogasteridae</taxon>
        <taxon>Pristionchus</taxon>
    </lineage>
</organism>
<proteinExistence type="predicted"/>
<reference evidence="2" key="1">
    <citation type="submission" date="2023-10" db="EMBL/GenBank/DDBJ databases">
        <title>Genome assembly of Pristionchus species.</title>
        <authorList>
            <person name="Yoshida K."/>
            <person name="Sommer R.J."/>
        </authorList>
    </citation>
    <scope>NUCLEOTIDE SEQUENCE</scope>
    <source>
        <strain evidence="2">RS5133</strain>
    </source>
</reference>
<dbReference type="Pfam" id="PF22486">
    <property type="entry name" value="MATH_2"/>
    <property type="match status" value="1"/>
</dbReference>
<gene>
    <name evidence="2" type="ORF">PFISCL1PPCAC_20926</name>
</gene>
<dbReference type="CDD" id="cd00121">
    <property type="entry name" value="MATH"/>
    <property type="match status" value="1"/>
</dbReference>
<dbReference type="Gene3D" id="2.60.210.10">
    <property type="entry name" value="Apoptosis, Tumor Necrosis Factor Receptor Associated Protein 2, Chain A"/>
    <property type="match status" value="1"/>
</dbReference>
<keyword evidence="3" id="KW-1185">Reference proteome</keyword>
<dbReference type="AlphaFoldDB" id="A0AAV5WCB1"/>
<comment type="caution">
    <text evidence="2">The sequence shown here is derived from an EMBL/GenBank/DDBJ whole genome shotgun (WGS) entry which is preliminary data.</text>
</comment>
<dbReference type="EMBL" id="BTSY01000005">
    <property type="protein sequence ID" value="GMT29629.1"/>
    <property type="molecule type" value="Genomic_DNA"/>
</dbReference>
<dbReference type="InterPro" id="IPR008974">
    <property type="entry name" value="TRAF-like"/>
</dbReference>
<dbReference type="PANTHER" id="PTHR47022:SF1">
    <property type="entry name" value="BTB AND MATH DOMAIN-CONTAINING PROTEIN 36-RELATED"/>
    <property type="match status" value="1"/>
</dbReference>
<dbReference type="SUPFAM" id="SSF49599">
    <property type="entry name" value="TRAF domain-like"/>
    <property type="match status" value="1"/>
</dbReference>
<dbReference type="Proteomes" id="UP001432322">
    <property type="component" value="Unassembled WGS sequence"/>
</dbReference>
<dbReference type="PROSITE" id="PS50144">
    <property type="entry name" value="MATH"/>
    <property type="match status" value="1"/>
</dbReference>
<evidence type="ECO:0000313" key="3">
    <source>
        <dbReference type="Proteomes" id="UP001432322"/>
    </source>
</evidence>
<evidence type="ECO:0000259" key="1">
    <source>
        <dbReference type="PROSITE" id="PS50144"/>
    </source>
</evidence>
<feature type="non-terminal residue" evidence="2">
    <location>
        <position position="1"/>
    </location>
</feature>
<feature type="domain" description="MATH" evidence="1">
    <location>
        <begin position="1"/>
        <end position="116"/>
    </location>
</feature>